<dbReference type="SUPFAM" id="SSF158472">
    <property type="entry name" value="HAMP domain-like"/>
    <property type="match status" value="1"/>
</dbReference>
<dbReference type="InterPro" id="IPR004090">
    <property type="entry name" value="Chemotax_Me-accpt_rcpt"/>
</dbReference>
<dbReference type="Gene3D" id="6.10.340.10">
    <property type="match status" value="1"/>
</dbReference>
<dbReference type="PRINTS" id="PR00260">
    <property type="entry name" value="CHEMTRNSDUCR"/>
</dbReference>
<keyword evidence="9" id="KW-1185">Reference proteome</keyword>
<dbReference type="SUPFAM" id="SSF58104">
    <property type="entry name" value="Methyl-accepting chemotaxis protein (MCP) signaling domain"/>
    <property type="match status" value="1"/>
</dbReference>
<feature type="region of interest" description="Disordered" evidence="5">
    <location>
        <begin position="344"/>
        <end position="373"/>
    </location>
</feature>
<dbReference type="GO" id="GO:0007165">
    <property type="term" value="P:signal transduction"/>
    <property type="evidence" value="ECO:0007669"/>
    <property type="project" value="UniProtKB-KW"/>
</dbReference>
<feature type="domain" description="HAMP" evidence="7">
    <location>
        <begin position="294"/>
        <end position="346"/>
    </location>
</feature>
<dbReference type="Pfam" id="PF00015">
    <property type="entry name" value="MCPsignal"/>
    <property type="match status" value="1"/>
</dbReference>
<dbReference type="GO" id="GO:0004888">
    <property type="term" value="F:transmembrane signaling receptor activity"/>
    <property type="evidence" value="ECO:0007669"/>
    <property type="project" value="InterPro"/>
</dbReference>
<organism evidence="8 9">
    <name type="scientific">Albimonas pacifica</name>
    <dbReference type="NCBI Taxonomy" id="1114924"/>
    <lineage>
        <taxon>Bacteria</taxon>
        <taxon>Pseudomonadati</taxon>
        <taxon>Pseudomonadota</taxon>
        <taxon>Alphaproteobacteria</taxon>
        <taxon>Rhodobacterales</taxon>
        <taxon>Paracoccaceae</taxon>
        <taxon>Albimonas</taxon>
    </lineage>
</organism>
<keyword evidence="2" id="KW-0145">Chemotaxis</keyword>
<dbReference type="GO" id="GO:0016020">
    <property type="term" value="C:membrane"/>
    <property type="evidence" value="ECO:0007669"/>
    <property type="project" value="UniProtKB-SubCell"/>
</dbReference>
<evidence type="ECO:0000256" key="2">
    <source>
        <dbReference type="ARBA" id="ARBA00022500"/>
    </source>
</evidence>
<evidence type="ECO:0000256" key="4">
    <source>
        <dbReference type="PROSITE-ProRule" id="PRU00284"/>
    </source>
</evidence>
<dbReference type="SMART" id="SM00304">
    <property type="entry name" value="HAMP"/>
    <property type="match status" value="2"/>
</dbReference>
<keyword evidence="4" id="KW-0807">Transducer</keyword>
<dbReference type="InterPro" id="IPR051310">
    <property type="entry name" value="MCP_chemotaxis"/>
</dbReference>
<evidence type="ECO:0000313" key="9">
    <source>
        <dbReference type="Proteomes" id="UP000199377"/>
    </source>
</evidence>
<dbReference type="InterPro" id="IPR003660">
    <property type="entry name" value="HAMP_dom"/>
</dbReference>
<dbReference type="FunFam" id="1.10.287.950:FF:000001">
    <property type="entry name" value="Methyl-accepting chemotaxis sensory transducer"/>
    <property type="match status" value="1"/>
</dbReference>
<evidence type="ECO:0000259" key="7">
    <source>
        <dbReference type="PROSITE" id="PS50885"/>
    </source>
</evidence>
<reference evidence="8 9" key="1">
    <citation type="submission" date="2016-10" db="EMBL/GenBank/DDBJ databases">
        <authorList>
            <person name="de Groot N.N."/>
        </authorList>
    </citation>
    <scope>NUCLEOTIDE SEQUENCE [LARGE SCALE GENOMIC DNA]</scope>
    <source>
        <strain evidence="8 9">CGMCC 1.11030</strain>
    </source>
</reference>
<dbReference type="PANTHER" id="PTHR43531:SF11">
    <property type="entry name" value="METHYL-ACCEPTING CHEMOTAXIS PROTEIN 3"/>
    <property type="match status" value="1"/>
</dbReference>
<feature type="domain" description="HAMP" evidence="7">
    <location>
        <begin position="375"/>
        <end position="427"/>
    </location>
</feature>
<proteinExistence type="inferred from homology"/>
<dbReference type="STRING" id="1114924.SAMN05216258_110180"/>
<dbReference type="InterPro" id="IPR032255">
    <property type="entry name" value="HBM"/>
</dbReference>
<dbReference type="Pfam" id="PF00672">
    <property type="entry name" value="HAMP"/>
    <property type="match status" value="2"/>
</dbReference>
<feature type="compositionally biased region" description="Basic and acidic residues" evidence="5">
    <location>
        <begin position="344"/>
        <end position="369"/>
    </location>
</feature>
<evidence type="ECO:0000256" key="5">
    <source>
        <dbReference type="SAM" id="MobiDB-lite"/>
    </source>
</evidence>
<dbReference type="GO" id="GO:0006935">
    <property type="term" value="P:chemotaxis"/>
    <property type="evidence" value="ECO:0007669"/>
    <property type="project" value="UniProtKB-KW"/>
</dbReference>
<accession>A0A1I3LU61</accession>
<protein>
    <submittedName>
        <fullName evidence="8">Methyl-accepting chemotaxis protein</fullName>
    </submittedName>
</protein>
<comment type="subcellular location">
    <subcellularLocation>
        <location evidence="1">Membrane</location>
    </subcellularLocation>
</comment>
<dbReference type="RefSeq" id="WP_092863485.1">
    <property type="nucleotide sequence ID" value="NZ_FOQH01000010.1"/>
</dbReference>
<dbReference type="SMART" id="SM01358">
    <property type="entry name" value="HBM"/>
    <property type="match status" value="1"/>
</dbReference>
<dbReference type="PROSITE" id="PS50111">
    <property type="entry name" value="CHEMOTAXIS_TRANSDUC_2"/>
    <property type="match status" value="1"/>
</dbReference>
<comment type="similarity">
    <text evidence="3">Belongs to the methyl-accepting chemotaxis (MCP) protein family.</text>
</comment>
<name>A0A1I3LU61_9RHOB</name>
<dbReference type="PANTHER" id="PTHR43531">
    <property type="entry name" value="PROTEIN ICFG"/>
    <property type="match status" value="1"/>
</dbReference>
<feature type="domain" description="Methyl-accepting transducer" evidence="6">
    <location>
        <begin position="432"/>
        <end position="661"/>
    </location>
</feature>
<dbReference type="SMART" id="SM00283">
    <property type="entry name" value="MA"/>
    <property type="match status" value="1"/>
</dbReference>
<dbReference type="Proteomes" id="UP000199377">
    <property type="component" value="Unassembled WGS sequence"/>
</dbReference>
<dbReference type="CDD" id="cd11386">
    <property type="entry name" value="MCP_signal"/>
    <property type="match status" value="1"/>
</dbReference>
<evidence type="ECO:0000256" key="1">
    <source>
        <dbReference type="ARBA" id="ARBA00004370"/>
    </source>
</evidence>
<dbReference type="EMBL" id="FOQH01000010">
    <property type="protein sequence ID" value="SFI88279.1"/>
    <property type="molecule type" value="Genomic_DNA"/>
</dbReference>
<dbReference type="Gene3D" id="1.10.287.950">
    <property type="entry name" value="Methyl-accepting chemotaxis protein"/>
    <property type="match status" value="1"/>
</dbReference>
<gene>
    <name evidence="8" type="ORF">SAMN05216258_110180</name>
</gene>
<dbReference type="InterPro" id="IPR004089">
    <property type="entry name" value="MCPsignal_dom"/>
</dbReference>
<dbReference type="PROSITE" id="PS50885">
    <property type="entry name" value="HAMP"/>
    <property type="match status" value="2"/>
</dbReference>
<sequence length="684" mass="71455">MTIRARILRLTPAAVAILAAIAVTIVAASVFEGAARDRQAEAQRRLHAADMAQLGFLGAAEATLRFAAAPSDAIEADYRAEMSRADAAVAELAQGGAAPEAAAIAQALERHRALFDELVAAERSLGYDETAGLEGALRASVHAAETRLEEIGSPELTAKMLMMRRHEKDFMLRSDPEYVARLDARIGEFAAFPSSLFASPAARDGILDLLAAYRADFHRFAEVRAASAGLQVRMSETLAGAAPAFRALTGAARAEASAADEAAGFAATARMAGVAVSVVLGIAAMTVMTRRLAAAVSRPLSDTASALSDVADGRPADMRGRERADEIGDIARAFDRLQERLRREAETREAELRETSRRDARRTQEEAEAARAAQARTNRVIEAIGRALDQLAAGDLGARMGAEVDGEFAALREAFDDTLMRLSDLVRRIKAASAEIVSATEGFSAASRDLGERTSRQAASLEETAATVEQISATIRSSADSARHADAGVREAAQRADRGGVVVRDAVEAMGRIEDSAGRISEINAVIDSIAFQTNLLALNAAVEAARAGEAGKGFAVVASEVRTLAQRSADAARDISALIGESAGHVDHGARLVRETGDALAQIEQSISAIVADIAGISSASAEQATAVTEIGTTISGLDDATQRNAQTAEDGAARAGALAAEARALNALVDAFTLDAAPRRAA</sequence>
<evidence type="ECO:0000256" key="3">
    <source>
        <dbReference type="ARBA" id="ARBA00029447"/>
    </source>
</evidence>
<dbReference type="OrthoDB" id="5349256at2"/>
<dbReference type="AlphaFoldDB" id="A0A1I3LU61"/>
<evidence type="ECO:0000259" key="6">
    <source>
        <dbReference type="PROSITE" id="PS50111"/>
    </source>
</evidence>
<evidence type="ECO:0000313" key="8">
    <source>
        <dbReference type="EMBL" id="SFI88279.1"/>
    </source>
</evidence>